<feature type="transmembrane region" description="Helical" evidence="1">
    <location>
        <begin position="110"/>
        <end position="130"/>
    </location>
</feature>
<feature type="transmembrane region" description="Helical" evidence="1">
    <location>
        <begin position="258"/>
        <end position="282"/>
    </location>
</feature>
<keyword evidence="1" id="KW-0472">Membrane</keyword>
<feature type="transmembrane region" description="Helical" evidence="1">
    <location>
        <begin position="337"/>
        <end position="353"/>
    </location>
</feature>
<name>A0ABT5Q564_9PSED</name>
<feature type="domain" description="DUF7024" evidence="2">
    <location>
        <begin position="560"/>
        <end position="687"/>
    </location>
</feature>
<accession>A0ABT5Q564</accession>
<feature type="transmembrane region" description="Helical" evidence="1">
    <location>
        <begin position="432"/>
        <end position="450"/>
    </location>
</feature>
<dbReference type="Proteomes" id="UP001217610">
    <property type="component" value="Unassembled WGS sequence"/>
</dbReference>
<feature type="transmembrane region" description="Helical" evidence="1">
    <location>
        <begin position="303"/>
        <end position="325"/>
    </location>
</feature>
<dbReference type="RefSeq" id="WP_273922974.1">
    <property type="nucleotide sequence ID" value="NZ_JAMDGR010000005.1"/>
</dbReference>
<feature type="transmembrane region" description="Helical" evidence="1">
    <location>
        <begin position="85"/>
        <end position="103"/>
    </location>
</feature>
<feature type="transmembrane region" description="Helical" evidence="1">
    <location>
        <begin position="15"/>
        <end position="41"/>
    </location>
</feature>
<sequence>MSEVSRPGSRVTKGLILAVVVVFVSFLYILFKSIGLYPLVMSDEYNYSKYSRLLPFSQGFLPNYLYFLVYSATSYCGDGFLQCSRGFNVAFFVCSFPFIYLVSRLVVTRIVSFFIALVCILGPLNSYTAYYMPDSLYFFLFWVFCWFTLRLDLRSGLASWSASGAILGVCSVVKPHAFFLVPVVVLYISYSGYKILGIYFRSVVARVLVFVVAVFLVRVLLGYLIAGQSGFSIFGAFYSSEVSKASGGLQKYISLARLGVYSAIGHILSLSVLFGLPLAIALTTLGKSFLSKGELCPRQKISFFLIFSLLVLVAVVALFTASVAGGGGYETIGRLHMRYYDFLFPMFLIVAAAQIKNVEVSERKWIDIVCGVTISASALYVVYNGLDGYSPGFVDSPSLRGITSNVNVFFAFCLVSFGLTTLWVVGSKKSIVVFLYCYVPLSMAFSSFYLSKEMYAAIKPTVFDAAGIFARQYLPSQELPHTLVVGKDVAGLYRALFHIDSAGAKFEALPEGQLYNFSTTPEDTQWVLAIGDRLLPERKAGEFRVEMNGFQLVRVVRDMEIDFARDSWPGILESVGGLSWAEPWGRWSDTKTISLKFLEPLPEYLKVTIVGRAFGPNVGKVITLNLGAEKAEFSLGAAIEEKVIYLRNDGYSRSVFIDVPDPVSPMEMGASTDGRKLGIGLVKLRVEAN</sequence>
<gene>
    <name evidence="3" type="ORF">M5G25_11315</name>
</gene>
<proteinExistence type="predicted"/>
<evidence type="ECO:0000256" key="1">
    <source>
        <dbReference type="SAM" id="Phobius"/>
    </source>
</evidence>
<dbReference type="EMBL" id="JAMDGR010000005">
    <property type="protein sequence ID" value="MDD1148881.1"/>
    <property type="molecule type" value="Genomic_DNA"/>
</dbReference>
<feature type="transmembrane region" description="Helical" evidence="1">
    <location>
        <begin position="365"/>
        <end position="386"/>
    </location>
</feature>
<comment type="caution">
    <text evidence="3">The sequence shown here is derived from an EMBL/GenBank/DDBJ whole genome shotgun (WGS) entry which is preliminary data.</text>
</comment>
<protein>
    <recommendedName>
        <fullName evidence="2">DUF7024 domain-containing protein</fullName>
    </recommendedName>
</protein>
<keyword evidence="1" id="KW-1133">Transmembrane helix</keyword>
<reference evidence="3 4" key="1">
    <citation type="submission" date="2022-05" db="EMBL/GenBank/DDBJ databases">
        <title>Novel Pseudomonas spp. Isolated from a Rainbow Trout Aquaculture Facility.</title>
        <authorList>
            <person name="Testerman T."/>
            <person name="Graf J."/>
        </authorList>
    </citation>
    <scope>NUCLEOTIDE SEQUENCE [LARGE SCALE GENOMIC DNA]</scope>
    <source>
        <strain evidence="3 4">ID357</strain>
    </source>
</reference>
<dbReference type="InterPro" id="IPR054288">
    <property type="entry name" value="DUF7024"/>
</dbReference>
<dbReference type="Pfam" id="PF22895">
    <property type="entry name" value="DUF7024"/>
    <property type="match status" value="1"/>
</dbReference>
<evidence type="ECO:0000313" key="4">
    <source>
        <dbReference type="Proteomes" id="UP001217610"/>
    </source>
</evidence>
<feature type="transmembrane region" description="Helical" evidence="1">
    <location>
        <begin position="165"/>
        <end position="190"/>
    </location>
</feature>
<keyword evidence="4" id="KW-1185">Reference proteome</keyword>
<evidence type="ECO:0000259" key="2">
    <source>
        <dbReference type="Pfam" id="PF22895"/>
    </source>
</evidence>
<organism evidence="3 4">
    <name type="scientific">Pseudomonas idahonensis</name>
    <dbReference type="NCBI Taxonomy" id="2942628"/>
    <lineage>
        <taxon>Bacteria</taxon>
        <taxon>Pseudomonadati</taxon>
        <taxon>Pseudomonadota</taxon>
        <taxon>Gammaproteobacteria</taxon>
        <taxon>Pseudomonadales</taxon>
        <taxon>Pseudomonadaceae</taxon>
        <taxon>Pseudomonas</taxon>
    </lineage>
</organism>
<feature type="transmembrane region" description="Helical" evidence="1">
    <location>
        <begin position="53"/>
        <end position="73"/>
    </location>
</feature>
<evidence type="ECO:0000313" key="3">
    <source>
        <dbReference type="EMBL" id="MDD1148881.1"/>
    </source>
</evidence>
<feature type="transmembrane region" description="Helical" evidence="1">
    <location>
        <begin position="406"/>
        <end position="425"/>
    </location>
</feature>
<keyword evidence="1" id="KW-0812">Transmembrane</keyword>